<sequence>MSYSIGGKSQRPPGGKGYTIGRDAKSGAFRTITVPGRGEVGMISGESFKAAKEAAGYRIQGTSAGSALSQRPDKTRK</sequence>
<comment type="caution">
    <text evidence="2">The sequence shown here is derived from an EMBL/GenBank/DDBJ whole genome shotgun (WGS) entry which is preliminary data.</text>
</comment>
<name>A0A7V7PKY3_9HYPH</name>
<evidence type="ECO:0000313" key="2">
    <source>
        <dbReference type="EMBL" id="KAB0676718.1"/>
    </source>
</evidence>
<dbReference type="EMBL" id="VZDO01000021">
    <property type="protein sequence ID" value="KAB0676718.1"/>
    <property type="molecule type" value="Genomic_DNA"/>
</dbReference>
<accession>A0A7V7PKY3</accession>
<protein>
    <submittedName>
        <fullName evidence="2">Uncharacterized protein</fullName>
    </submittedName>
</protein>
<dbReference type="RefSeq" id="WP_150973117.1">
    <property type="nucleotide sequence ID" value="NZ_VZDO01000021.1"/>
</dbReference>
<feature type="region of interest" description="Disordered" evidence="1">
    <location>
        <begin position="1"/>
        <end position="22"/>
    </location>
</feature>
<keyword evidence="3" id="KW-1185">Reference proteome</keyword>
<proteinExistence type="predicted"/>
<reference evidence="2 3" key="1">
    <citation type="submission" date="2019-09" db="EMBL/GenBank/DDBJ databases">
        <title>YIM 132180 draft genome.</title>
        <authorList>
            <person name="Zhang K."/>
        </authorList>
    </citation>
    <scope>NUCLEOTIDE SEQUENCE [LARGE SCALE GENOMIC DNA]</scope>
    <source>
        <strain evidence="2 3">YIM 132180</strain>
    </source>
</reference>
<evidence type="ECO:0000313" key="3">
    <source>
        <dbReference type="Proteomes" id="UP000432089"/>
    </source>
</evidence>
<dbReference type="AlphaFoldDB" id="A0A7V7PKY3"/>
<dbReference type="Proteomes" id="UP000432089">
    <property type="component" value="Unassembled WGS sequence"/>
</dbReference>
<gene>
    <name evidence="2" type="ORF">F6X38_20675</name>
</gene>
<organism evidence="2 3">
    <name type="scientific">Plantimonas leprariae</name>
    <dbReference type="NCBI Taxonomy" id="2615207"/>
    <lineage>
        <taxon>Bacteria</taxon>
        <taxon>Pseudomonadati</taxon>
        <taxon>Pseudomonadota</taxon>
        <taxon>Alphaproteobacteria</taxon>
        <taxon>Hyphomicrobiales</taxon>
        <taxon>Aurantimonadaceae</taxon>
        <taxon>Plantimonas</taxon>
    </lineage>
</organism>
<evidence type="ECO:0000256" key="1">
    <source>
        <dbReference type="SAM" id="MobiDB-lite"/>
    </source>
</evidence>